<dbReference type="GO" id="GO:0016787">
    <property type="term" value="F:hydrolase activity"/>
    <property type="evidence" value="ECO:0007669"/>
    <property type="project" value="InterPro"/>
</dbReference>
<dbReference type="SFLD" id="SFLDS00003">
    <property type="entry name" value="Haloacid_Dehalogenase"/>
    <property type="match status" value="1"/>
</dbReference>
<dbReference type="EMBL" id="PEBW01000002">
    <property type="protein sequence ID" value="PTQ52578.1"/>
    <property type="molecule type" value="Genomic_DNA"/>
</dbReference>
<dbReference type="NCBIfam" id="TIGR01509">
    <property type="entry name" value="HAD-SF-IA-v3"/>
    <property type="match status" value="1"/>
</dbReference>
<dbReference type="PRINTS" id="PR00413">
    <property type="entry name" value="HADHALOGNASE"/>
</dbReference>
<evidence type="ECO:0000313" key="2">
    <source>
        <dbReference type="Proteomes" id="UP000244016"/>
    </source>
</evidence>
<dbReference type="Gene3D" id="1.10.150.240">
    <property type="entry name" value="Putative phosphatase, domain 2"/>
    <property type="match status" value="1"/>
</dbReference>
<dbReference type="SFLD" id="SFLDG01129">
    <property type="entry name" value="C1.5:_HAD__Beta-PGM__Phosphata"/>
    <property type="match status" value="1"/>
</dbReference>
<dbReference type="InterPro" id="IPR036412">
    <property type="entry name" value="HAD-like_sf"/>
</dbReference>
<proteinExistence type="predicted"/>
<evidence type="ECO:0008006" key="3">
    <source>
        <dbReference type="Google" id="ProtNLM"/>
    </source>
</evidence>
<protein>
    <recommendedName>
        <fullName evidence="3">HAD superfamily hydrolase (TIGR01509 family)</fullName>
    </recommendedName>
</protein>
<dbReference type="InterPro" id="IPR006439">
    <property type="entry name" value="HAD-SF_hydro_IA"/>
</dbReference>
<dbReference type="SUPFAM" id="SSF56784">
    <property type="entry name" value="HAD-like"/>
    <property type="match status" value="1"/>
</dbReference>
<dbReference type="Pfam" id="PF00702">
    <property type="entry name" value="Hydrolase"/>
    <property type="match status" value="1"/>
</dbReference>
<dbReference type="InterPro" id="IPR023214">
    <property type="entry name" value="HAD_sf"/>
</dbReference>
<sequence length="255" mass="28436">MWPRLIIFDVDGTLAETERLGHRVAFTRAFREAGLPYEWDETLYGELLRVSGGRERIRHFLEVYRPEDRIAAELLADPAKIVALHRRKNELYAEIVRRGELPLRPGVRRLIEEARAAGIRLAVATTTSRENVEALLAYYGLAEAFELLATAQEVPVKKPDPAVYRYVLEVLGESPEAALAVEDSRNGLLAAIGAGIPTLVTPSTYTRGEDFAEAWVVLSDLGEPGAPARDLRTGEAVVVTPQWLESRNPNRRRDA</sequence>
<dbReference type="PANTHER" id="PTHR42896:SF2">
    <property type="entry name" value="CBBY-LIKE PROTEIN"/>
    <property type="match status" value="1"/>
</dbReference>
<name>A0A2T5G8X2_9BACL</name>
<gene>
    <name evidence="1" type="ORF">BLITH_0757</name>
</gene>
<dbReference type="PANTHER" id="PTHR42896">
    <property type="entry name" value="XYLULOSE-1,5-BISPHOSPHATE (XUBP) PHOSPHATASE"/>
    <property type="match status" value="1"/>
</dbReference>
<organism evidence="1 2">
    <name type="scientific">Brockia lithotrophica</name>
    <dbReference type="NCBI Taxonomy" id="933949"/>
    <lineage>
        <taxon>Bacteria</taxon>
        <taxon>Bacillati</taxon>
        <taxon>Bacillota</taxon>
        <taxon>Bacilli</taxon>
        <taxon>Bacillales</taxon>
        <taxon>Bacillales Family X. Incertae Sedis</taxon>
        <taxon>Brockia</taxon>
    </lineage>
</organism>
<dbReference type="InterPro" id="IPR023198">
    <property type="entry name" value="PGP-like_dom2"/>
</dbReference>
<accession>A0A2T5G8X2</accession>
<dbReference type="Proteomes" id="UP000244016">
    <property type="component" value="Unassembled WGS sequence"/>
</dbReference>
<evidence type="ECO:0000313" key="1">
    <source>
        <dbReference type="EMBL" id="PTQ52578.1"/>
    </source>
</evidence>
<dbReference type="Gene3D" id="3.40.50.1000">
    <property type="entry name" value="HAD superfamily/HAD-like"/>
    <property type="match status" value="1"/>
</dbReference>
<dbReference type="InterPro" id="IPR044999">
    <property type="entry name" value="CbbY-like"/>
</dbReference>
<reference evidence="1 2" key="1">
    <citation type="submission" date="2017-08" db="EMBL/GenBank/DDBJ databases">
        <title>Burning lignite coal seam in the remote Altai Mountains harbors a hydrogen-driven thermophilic microbial community.</title>
        <authorList>
            <person name="Kadnikov V.V."/>
            <person name="Mardanov A.V."/>
            <person name="Ivasenko D."/>
            <person name="Beletsky A.V."/>
            <person name="Karnachuk O.V."/>
            <person name="Ravin N.V."/>
        </authorList>
    </citation>
    <scope>NUCLEOTIDE SEQUENCE [LARGE SCALE GENOMIC DNA]</scope>
    <source>
        <strain evidence="1">AL31</strain>
    </source>
</reference>
<dbReference type="AlphaFoldDB" id="A0A2T5G8X2"/>
<comment type="caution">
    <text evidence="1">The sequence shown here is derived from an EMBL/GenBank/DDBJ whole genome shotgun (WGS) entry which is preliminary data.</text>
</comment>